<dbReference type="AlphaFoldDB" id="A0A6P1BPE5"/>
<dbReference type="GO" id="GO:0003677">
    <property type="term" value="F:DNA binding"/>
    <property type="evidence" value="ECO:0007669"/>
    <property type="project" value="UniProtKB-KW"/>
</dbReference>
<dbReference type="EMBL" id="VKHP01000130">
    <property type="protein sequence ID" value="NEU99451.1"/>
    <property type="molecule type" value="Genomic_DNA"/>
</dbReference>
<evidence type="ECO:0000259" key="2">
    <source>
        <dbReference type="Pfam" id="PF00440"/>
    </source>
</evidence>
<dbReference type="SUPFAM" id="SSF46689">
    <property type="entry name" value="Homeodomain-like"/>
    <property type="match status" value="1"/>
</dbReference>
<gene>
    <name evidence="3" type="ORF">FNJ47_27385</name>
</gene>
<keyword evidence="4" id="KW-1185">Reference proteome</keyword>
<dbReference type="Proteomes" id="UP000468531">
    <property type="component" value="Unassembled WGS sequence"/>
</dbReference>
<name>A0A6P1BPE5_9BRAD</name>
<dbReference type="InterPro" id="IPR001647">
    <property type="entry name" value="HTH_TetR"/>
</dbReference>
<comment type="caution">
    <text evidence="3">The sequence shown here is derived from an EMBL/GenBank/DDBJ whole genome shotgun (WGS) entry which is preliminary data.</text>
</comment>
<reference evidence="3 4" key="1">
    <citation type="journal article" date="2020" name="Arch. Microbiol.">
        <title>Bradyrhizobium uaiense sp. nov., a new highly efficient cowpea symbiont.</title>
        <authorList>
            <person name="Cabral Michel D."/>
            <person name="Azarias Guimaraes A."/>
            <person name="Martins da Costa E."/>
            <person name="Soares de Carvalho T."/>
            <person name="Balsanelli E."/>
            <person name="Willems A."/>
            <person name="Maltempi de Souza E."/>
            <person name="de Souza Moreira F.M."/>
        </authorList>
    </citation>
    <scope>NUCLEOTIDE SEQUENCE [LARGE SCALE GENOMIC DNA]</scope>
    <source>
        <strain evidence="3 4">UFLA 03-164</strain>
    </source>
</reference>
<accession>A0A6P1BPE5</accession>
<organism evidence="3 4">
    <name type="scientific">Bradyrhizobium uaiense</name>
    <dbReference type="NCBI Taxonomy" id="2594946"/>
    <lineage>
        <taxon>Bacteria</taxon>
        <taxon>Pseudomonadati</taxon>
        <taxon>Pseudomonadota</taxon>
        <taxon>Alphaproteobacteria</taxon>
        <taxon>Hyphomicrobiales</taxon>
        <taxon>Nitrobacteraceae</taxon>
        <taxon>Bradyrhizobium</taxon>
    </lineage>
</organism>
<evidence type="ECO:0000256" key="1">
    <source>
        <dbReference type="ARBA" id="ARBA00023125"/>
    </source>
</evidence>
<keyword evidence="1" id="KW-0238">DNA-binding</keyword>
<protein>
    <submittedName>
        <fullName evidence="3">Helix-turn-helix transcriptional regulator</fullName>
    </submittedName>
</protein>
<sequence>MIKPGPDLLLQVDRAFLDYGYSGLSMVGLAKACGFTQRALYYYFSNKEEAFRAVISWRHVDDVGLALEAGRSVRAKGGGALDIFARILDVRYGETRRRLTHSPHTVELNAEAFKRCRDLMIKSAVSFQADLERLVIELQAAKLLKLNGAFAPAQIAQALADGGRAVNQSLPPIAHDDFSARYRQMCAMVLYGCAVMPKRK</sequence>
<dbReference type="Gene3D" id="1.10.357.10">
    <property type="entry name" value="Tetracycline Repressor, domain 2"/>
    <property type="match status" value="1"/>
</dbReference>
<proteinExistence type="predicted"/>
<dbReference type="InterPro" id="IPR009057">
    <property type="entry name" value="Homeodomain-like_sf"/>
</dbReference>
<evidence type="ECO:0000313" key="4">
    <source>
        <dbReference type="Proteomes" id="UP000468531"/>
    </source>
</evidence>
<feature type="domain" description="HTH tetR-type" evidence="2">
    <location>
        <begin position="14"/>
        <end position="54"/>
    </location>
</feature>
<evidence type="ECO:0000313" key="3">
    <source>
        <dbReference type="EMBL" id="NEU99451.1"/>
    </source>
</evidence>
<dbReference type="Pfam" id="PF00440">
    <property type="entry name" value="TetR_N"/>
    <property type="match status" value="1"/>
</dbReference>